<reference evidence="4 5" key="1">
    <citation type="submission" date="2019-02" db="EMBL/GenBank/DDBJ databases">
        <title>Siculibacillus lacustris gen. nov., sp. nov., a new rosette-forming bacterium isolated from a freshwater crater lake (Lake St. Ana, Romania).</title>
        <authorList>
            <person name="Felfoldi T."/>
            <person name="Marton Z."/>
            <person name="Szabo A."/>
            <person name="Mentes A."/>
            <person name="Boka K."/>
            <person name="Marialigeti K."/>
            <person name="Mathe I."/>
            <person name="Koncz M."/>
            <person name="Schumann P."/>
            <person name="Toth E."/>
        </authorList>
    </citation>
    <scope>NUCLEOTIDE SEQUENCE [LARGE SCALE GENOMIC DNA]</scope>
    <source>
        <strain evidence="4 5">SA-279</strain>
    </source>
</reference>
<sequence>MSTTISSDGLEPRRKKALFRAWHRGTKEMDFVFGTFADAHLAGLGEADLADFERLLDVGDQELFSWIVGSIPVDPIHDRPVWAAILAHTATTDKVT</sequence>
<gene>
    <name evidence="4" type="ORF">EYW49_12540</name>
</gene>
<dbReference type="RefSeq" id="WP_131309924.1">
    <property type="nucleotide sequence ID" value="NZ_SJFN01000017.1"/>
</dbReference>
<evidence type="ECO:0000256" key="1">
    <source>
        <dbReference type="ARBA" id="ARBA00008571"/>
    </source>
</evidence>
<dbReference type="OrthoDB" id="9807264at2"/>
<dbReference type="PANTHER" id="PTHR12469:SF2">
    <property type="entry name" value="SUCCINATE DEHYDROGENASE ASSEMBLY FACTOR 2, MITOCHONDRIAL"/>
    <property type="match status" value="1"/>
</dbReference>
<dbReference type="Pfam" id="PF03937">
    <property type="entry name" value="Sdh5"/>
    <property type="match status" value="1"/>
</dbReference>
<dbReference type="GO" id="GO:0006099">
    <property type="term" value="P:tricarboxylic acid cycle"/>
    <property type="evidence" value="ECO:0007669"/>
    <property type="project" value="TreeGrafter"/>
</dbReference>
<dbReference type="InterPro" id="IPR005631">
    <property type="entry name" value="SDH"/>
</dbReference>
<dbReference type="PANTHER" id="PTHR12469">
    <property type="entry name" value="PROTEIN EMI5 HOMOLOG, MITOCHONDRIAL"/>
    <property type="match status" value="1"/>
</dbReference>
<evidence type="ECO:0000256" key="3">
    <source>
        <dbReference type="ARBA" id="ARBA00023186"/>
    </source>
</evidence>
<comment type="caution">
    <text evidence="4">The sequence shown here is derived from an EMBL/GenBank/DDBJ whole genome shotgun (WGS) entry which is preliminary data.</text>
</comment>
<keyword evidence="3" id="KW-0143">Chaperone</keyword>
<proteinExistence type="inferred from homology"/>
<dbReference type="AlphaFoldDB" id="A0A4Q9VMY2"/>
<organism evidence="4 5">
    <name type="scientific">Siculibacillus lacustris</name>
    <dbReference type="NCBI Taxonomy" id="1549641"/>
    <lineage>
        <taxon>Bacteria</taxon>
        <taxon>Pseudomonadati</taxon>
        <taxon>Pseudomonadota</taxon>
        <taxon>Alphaproteobacteria</taxon>
        <taxon>Hyphomicrobiales</taxon>
        <taxon>Ancalomicrobiaceae</taxon>
        <taxon>Siculibacillus</taxon>
    </lineage>
</organism>
<evidence type="ECO:0000313" key="4">
    <source>
        <dbReference type="EMBL" id="TBW36975.1"/>
    </source>
</evidence>
<dbReference type="InterPro" id="IPR036714">
    <property type="entry name" value="SDH_sf"/>
</dbReference>
<protein>
    <recommendedName>
        <fullName evidence="2">FAD assembly factor SdhE</fullName>
    </recommendedName>
</protein>
<comment type="similarity">
    <text evidence="1">Belongs to the SdhE FAD assembly factor family.</text>
</comment>
<evidence type="ECO:0000256" key="2">
    <source>
        <dbReference type="ARBA" id="ARBA00019418"/>
    </source>
</evidence>
<evidence type="ECO:0000313" key="5">
    <source>
        <dbReference type="Proteomes" id="UP000292781"/>
    </source>
</evidence>
<keyword evidence="5" id="KW-1185">Reference proteome</keyword>
<name>A0A4Q9VMY2_9HYPH</name>
<dbReference type="EMBL" id="SJFN01000017">
    <property type="protein sequence ID" value="TBW36975.1"/>
    <property type="molecule type" value="Genomic_DNA"/>
</dbReference>
<dbReference type="Gene3D" id="1.10.150.250">
    <property type="entry name" value="Flavinator of succinate dehydrogenase"/>
    <property type="match status" value="1"/>
</dbReference>
<dbReference type="SUPFAM" id="SSF109910">
    <property type="entry name" value="YgfY-like"/>
    <property type="match status" value="1"/>
</dbReference>
<accession>A0A4Q9VMY2</accession>
<dbReference type="Proteomes" id="UP000292781">
    <property type="component" value="Unassembled WGS sequence"/>
</dbReference>